<sequence>MTISINTLTNSQLRDAKRKAEIWWRAQQAKLKLEKESLSEQEHHLQYSQASKAFHDRIGQIEHELLSRQKKQLRVKPARPLL</sequence>
<gene>
    <name evidence="1" type="ORF">C9I94_06650</name>
</gene>
<dbReference type="AlphaFoldDB" id="A0A0J8VE53"/>
<evidence type="ECO:0000313" key="1">
    <source>
        <dbReference type="EMBL" id="PSW25330.1"/>
    </source>
</evidence>
<evidence type="ECO:0000313" key="2">
    <source>
        <dbReference type="Proteomes" id="UP000240481"/>
    </source>
</evidence>
<dbReference type="RefSeq" id="WP_048897389.1">
    <property type="nucleotide sequence ID" value="NZ_AP024853.1"/>
</dbReference>
<dbReference type="EMBL" id="PYLZ01000003">
    <property type="protein sequence ID" value="PSW25330.1"/>
    <property type="molecule type" value="Genomic_DNA"/>
</dbReference>
<reference evidence="1 2" key="1">
    <citation type="submission" date="2018-01" db="EMBL/GenBank/DDBJ databases">
        <title>Whole genome sequencing of Histamine producing bacteria.</title>
        <authorList>
            <person name="Butler K."/>
        </authorList>
    </citation>
    <scope>NUCLEOTIDE SEQUENCE [LARGE SCALE GENOMIC DNA]</scope>
    <source>
        <strain evidence="1 2">DSM 24669</strain>
    </source>
</reference>
<accession>A0A0J8VE53</accession>
<comment type="caution">
    <text evidence="1">The sequence shown here is derived from an EMBL/GenBank/DDBJ whole genome shotgun (WGS) entry which is preliminary data.</text>
</comment>
<organism evidence="1 2">
    <name type="scientific">Photobacterium swingsii</name>
    <dbReference type="NCBI Taxonomy" id="680026"/>
    <lineage>
        <taxon>Bacteria</taxon>
        <taxon>Pseudomonadati</taxon>
        <taxon>Pseudomonadota</taxon>
        <taxon>Gammaproteobacteria</taxon>
        <taxon>Vibrionales</taxon>
        <taxon>Vibrionaceae</taxon>
        <taxon>Photobacterium</taxon>
    </lineage>
</organism>
<keyword evidence="2" id="KW-1185">Reference proteome</keyword>
<proteinExistence type="predicted"/>
<name>A0A0J8VE53_9GAMM</name>
<dbReference type="Proteomes" id="UP000240481">
    <property type="component" value="Unassembled WGS sequence"/>
</dbReference>
<protein>
    <submittedName>
        <fullName evidence="1">Uncharacterized protein</fullName>
    </submittedName>
</protein>